<organism evidence="1">
    <name type="scientific">marine sediment metagenome</name>
    <dbReference type="NCBI Taxonomy" id="412755"/>
    <lineage>
        <taxon>unclassified sequences</taxon>
        <taxon>metagenomes</taxon>
        <taxon>ecological metagenomes</taxon>
    </lineage>
</organism>
<gene>
    <name evidence="1" type="ORF">LCGC14_2876190</name>
</gene>
<sequence>EYKAQIMLAKKRPAVQGMILKTPTLRGILKAMKEVE</sequence>
<dbReference type="AlphaFoldDB" id="A0A0F9ASM7"/>
<proteinExistence type="predicted"/>
<feature type="non-terminal residue" evidence="1">
    <location>
        <position position="1"/>
    </location>
</feature>
<evidence type="ECO:0008006" key="2">
    <source>
        <dbReference type="Google" id="ProtNLM"/>
    </source>
</evidence>
<reference evidence="1" key="1">
    <citation type="journal article" date="2015" name="Nature">
        <title>Complex archaea that bridge the gap between prokaryotes and eukaryotes.</title>
        <authorList>
            <person name="Spang A."/>
            <person name="Saw J.H."/>
            <person name="Jorgensen S.L."/>
            <person name="Zaremba-Niedzwiedzka K."/>
            <person name="Martijn J."/>
            <person name="Lind A.E."/>
            <person name="van Eijk R."/>
            <person name="Schleper C."/>
            <person name="Guy L."/>
            <person name="Ettema T.J."/>
        </authorList>
    </citation>
    <scope>NUCLEOTIDE SEQUENCE</scope>
</reference>
<dbReference type="EMBL" id="LAZR01055974">
    <property type="protein sequence ID" value="KKK75191.1"/>
    <property type="molecule type" value="Genomic_DNA"/>
</dbReference>
<name>A0A0F9ASM7_9ZZZZ</name>
<evidence type="ECO:0000313" key="1">
    <source>
        <dbReference type="EMBL" id="KKK75191.1"/>
    </source>
</evidence>
<accession>A0A0F9ASM7</accession>
<protein>
    <recommendedName>
        <fullName evidence="2">SCP2 domain-containing protein</fullName>
    </recommendedName>
</protein>
<comment type="caution">
    <text evidence="1">The sequence shown here is derived from an EMBL/GenBank/DDBJ whole genome shotgun (WGS) entry which is preliminary data.</text>
</comment>